<dbReference type="Pfam" id="PF10040">
    <property type="entry name" value="CRISPR_Cas6"/>
    <property type="match status" value="1"/>
</dbReference>
<dbReference type="InterPro" id="IPR045747">
    <property type="entry name" value="CRISPR-assoc_prot_Cas6_N_sf"/>
</dbReference>
<protein>
    <submittedName>
        <fullName evidence="7">Uncharacterized protein</fullName>
    </submittedName>
</protein>
<evidence type="ECO:0000256" key="2">
    <source>
        <dbReference type="ARBA" id="ARBA00022759"/>
    </source>
</evidence>
<organism evidence="7 8">
    <name type="scientific">Thermosipho affectus</name>
    <dbReference type="NCBI Taxonomy" id="660294"/>
    <lineage>
        <taxon>Bacteria</taxon>
        <taxon>Thermotogati</taxon>
        <taxon>Thermotogota</taxon>
        <taxon>Thermotogae</taxon>
        <taxon>Thermotogales</taxon>
        <taxon>Fervidobacteriaceae</taxon>
        <taxon>Thermosipho</taxon>
    </lineage>
</organism>
<dbReference type="Pfam" id="PF19308">
    <property type="entry name" value="CRISPR_Cas6_N"/>
    <property type="match status" value="1"/>
</dbReference>
<keyword evidence="8" id="KW-1185">Reference proteome</keyword>
<evidence type="ECO:0000313" key="8">
    <source>
        <dbReference type="Proteomes" id="UP000242616"/>
    </source>
</evidence>
<comment type="caution">
    <text evidence="7">The sequence shown here is derived from an EMBL/GenBank/DDBJ whole genome shotgun (WGS) entry which is preliminary data.</text>
</comment>
<dbReference type="InterPro" id="IPR010156">
    <property type="entry name" value="CRISPR-assoc_prot_Cas6"/>
</dbReference>
<evidence type="ECO:0000256" key="1">
    <source>
        <dbReference type="ARBA" id="ARBA00022722"/>
    </source>
</evidence>
<dbReference type="Proteomes" id="UP000242616">
    <property type="component" value="Unassembled WGS sequence"/>
</dbReference>
<dbReference type="Gene3D" id="3.30.70.1890">
    <property type="match status" value="1"/>
</dbReference>
<feature type="domain" description="CRISPR-associated protein Cas6 C-terminal" evidence="5">
    <location>
        <begin position="138"/>
        <end position="252"/>
    </location>
</feature>
<reference evidence="7 8" key="1">
    <citation type="submission" date="2015-06" db="EMBL/GenBank/DDBJ databases">
        <title>Genome sequencing of Thermotogales isolates from hydrothermal vents.</title>
        <authorList>
            <person name="Haverkamp T.H."/>
            <person name="Kublanov I.V."/>
            <person name="Nesbo C.L."/>
        </authorList>
    </citation>
    <scope>NUCLEOTIDE SEQUENCE [LARGE SCALE GENOMIC DNA]</scope>
    <source>
        <strain evidence="8">ik275mar</strain>
    </source>
</reference>
<evidence type="ECO:0000313" key="7">
    <source>
        <dbReference type="EMBL" id="ONN26430.1"/>
    </source>
</evidence>
<dbReference type="InterPro" id="IPR045648">
    <property type="entry name" value="CRISPR-assoc_Cas6-like_N"/>
</dbReference>
<feature type="domain" description="CRISPR-associated protein Cas6-like N-terminal" evidence="6">
    <location>
        <begin position="13"/>
        <end position="127"/>
    </location>
</feature>
<evidence type="ECO:0000259" key="5">
    <source>
        <dbReference type="Pfam" id="PF10040"/>
    </source>
</evidence>
<keyword evidence="2" id="KW-0255">Endonuclease</keyword>
<dbReference type="CDD" id="cd21141">
    <property type="entry name" value="Cas6_III-like"/>
    <property type="match status" value="1"/>
</dbReference>
<sequence>MTALNSGIIFTYPGEKIHGMFFSILKMNNSELAKKLHDNIGHKPFTVSSFLGKKVDKPLVIEKEKLYYIRMTFLEDNVFNSIAINMFKNKFDKKKLDIDNIKFLVTKLYFHEKQSKWAGITTEEELFKIDNVKNEIKLRFYTPTLLKVENDCLYYPKPEKVFGDLLKKFNRVSSKKIKEEIIKDFNEIKISNMKIYKKKVYMSNYYLKGFVGDVVFSVDRNNNTLAKIVNLLSKFAFFSGVGYKTAMGLGQVKDLKEDT</sequence>
<evidence type="ECO:0000256" key="4">
    <source>
        <dbReference type="ARBA" id="ARBA00023118"/>
    </source>
</evidence>
<dbReference type="InterPro" id="IPR019267">
    <property type="entry name" value="CRISPR-assoc_Cas6_C"/>
</dbReference>
<keyword evidence="3" id="KW-0378">Hydrolase</keyword>
<gene>
    <name evidence="7" type="ORF">XJ44_08905</name>
</gene>
<dbReference type="EMBL" id="LBFC01000024">
    <property type="protein sequence ID" value="ONN26430.1"/>
    <property type="molecule type" value="Genomic_DNA"/>
</dbReference>
<keyword evidence="1" id="KW-0540">Nuclease</keyword>
<evidence type="ECO:0000259" key="6">
    <source>
        <dbReference type="Pfam" id="PF19308"/>
    </source>
</evidence>
<dbReference type="Gene3D" id="3.30.70.1900">
    <property type="match status" value="1"/>
</dbReference>
<evidence type="ECO:0000256" key="3">
    <source>
        <dbReference type="ARBA" id="ARBA00022801"/>
    </source>
</evidence>
<keyword evidence="4" id="KW-0051">Antiviral defense</keyword>
<accession>A0ABX3IF15</accession>
<name>A0ABX3IF15_9BACT</name>
<proteinExistence type="predicted"/>
<dbReference type="NCBIfam" id="TIGR01877">
    <property type="entry name" value="cas_cas6"/>
    <property type="match status" value="1"/>
</dbReference>